<name>R7W2M3_AEGTA</name>
<dbReference type="Pfam" id="PF07714">
    <property type="entry name" value="PK_Tyr_Ser-Thr"/>
    <property type="match status" value="1"/>
</dbReference>
<evidence type="ECO:0000256" key="2">
    <source>
        <dbReference type="ARBA" id="ARBA00010846"/>
    </source>
</evidence>
<comment type="pathway">
    <text evidence="1">Protein modification; protein ubiquitination.</text>
</comment>
<accession>R7W2M3</accession>
<dbReference type="PANTHER" id="PTHR26379:SF471">
    <property type="entry name" value="BTB DOMAIN-CONTAINING PROTEIN"/>
    <property type="match status" value="1"/>
</dbReference>
<dbReference type="Pfam" id="PF24570">
    <property type="entry name" value="BACK_BPM_SPOP"/>
    <property type="match status" value="1"/>
</dbReference>
<dbReference type="PROSITE" id="PS50144">
    <property type="entry name" value="MATH"/>
    <property type="match status" value="1"/>
</dbReference>
<dbReference type="Pfam" id="PF00651">
    <property type="entry name" value="BTB"/>
    <property type="match status" value="1"/>
</dbReference>
<dbReference type="Gene3D" id="1.10.510.10">
    <property type="entry name" value="Transferase(Phosphotransferase) domain 1"/>
    <property type="match status" value="1"/>
</dbReference>
<organism evidence="3">
    <name type="scientific">Aegilops tauschii</name>
    <name type="common">Tausch's goatgrass</name>
    <name type="synonym">Aegilops squarrosa</name>
    <dbReference type="NCBI Taxonomy" id="37682"/>
    <lineage>
        <taxon>Eukaryota</taxon>
        <taxon>Viridiplantae</taxon>
        <taxon>Streptophyta</taxon>
        <taxon>Embryophyta</taxon>
        <taxon>Tracheophyta</taxon>
        <taxon>Spermatophyta</taxon>
        <taxon>Magnoliopsida</taxon>
        <taxon>Liliopsida</taxon>
        <taxon>Poales</taxon>
        <taxon>Poaceae</taxon>
        <taxon>BOP clade</taxon>
        <taxon>Pooideae</taxon>
        <taxon>Triticodae</taxon>
        <taxon>Triticeae</taxon>
        <taxon>Triticinae</taxon>
        <taxon>Aegilops</taxon>
    </lineage>
</organism>
<dbReference type="PANTHER" id="PTHR26379">
    <property type="entry name" value="BTB/POZ AND MATH DOMAIN-CONTAINING PROTEIN 1"/>
    <property type="match status" value="1"/>
</dbReference>
<dbReference type="SUPFAM" id="SSF56112">
    <property type="entry name" value="Protein kinase-like (PK-like)"/>
    <property type="match status" value="1"/>
</dbReference>
<dbReference type="AlphaFoldDB" id="R7W2M3"/>
<evidence type="ECO:0000313" key="3">
    <source>
        <dbReference type="EnsemblPlants" id="EMT13947"/>
    </source>
</evidence>
<comment type="similarity">
    <text evidence="2">Belongs to the Tdpoz family.</text>
</comment>
<dbReference type="Pfam" id="PF22486">
    <property type="entry name" value="MATH_2"/>
    <property type="match status" value="1"/>
</dbReference>
<dbReference type="EnsemblPlants" id="EMT13947">
    <property type="protein sequence ID" value="EMT13947"/>
    <property type="gene ID" value="F775_25628"/>
</dbReference>
<dbReference type="GO" id="GO:0005524">
    <property type="term" value="F:ATP binding"/>
    <property type="evidence" value="ECO:0007669"/>
    <property type="project" value="InterPro"/>
</dbReference>
<evidence type="ECO:0000256" key="1">
    <source>
        <dbReference type="ARBA" id="ARBA00004906"/>
    </source>
</evidence>
<proteinExistence type="inferred from homology"/>
<dbReference type="InterPro" id="IPR000210">
    <property type="entry name" value="BTB/POZ_dom"/>
</dbReference>
<dbReference type="SUPFAM" id="SSF54695">
    <property type="entry name" value="POZ domain"/>
    <property type="match status" value="1"/>
</dbReference>
<dbReference type="InterPro" id="IPR056423">
    <property type="entry name" value="BACK_BPM_SPOP"/>
</dbReference>
<dbReference type="InterPro" id="IPR045005">
    <property type="entry name" value="BPM1-6"/>
</dbReference>
<dbReference type="PROSITE" id="PS50097">
    <property type="entry name" value="BTB"/>
    <property type="match status" value="1"/>
</dbReference>
<dbReference type="InterPro" id="IPR002083">
    <property type="entry name" value="MATH/TRAF_dom"/>
</dbReference>
<dbReference type="InterPro" id="IPR001245">
    <property type="entry name" value="Ser-Thr/Tyr_kinase_cat_dom"/>
</dbReference>
<dbReference type="InterPro" id="IPR000719">
    <property type="entry name" value="Prot_kinase_dom"/>
</dbReference>
<dbReference type="SMART" id="SM00225">
    <property type="entry name" value="BTB"/>
    <property type="match status" value="1"/>
</dbReference>
<dbReference type="GO" id="GO:0016567">
    <property type="term" value="P:protein ubiquitination"/>
    <property type="evidence" value="ECO:0007669"/>
    <property type="project" value="InterPro"/>
</dbReference>
<protein>
    <submittedName>
        <fullName evidence="3">Putative receptor-like protein kinase</fullName>
    </submittedName>
</protein>
<dbReference type="Gene3D" id="2.60.210.10">
    <property type="entry name" value="Apoptosis, Tumor Necrosis Factor Receptor Associated Protein 2, Chain A"/>
    <property type="match status" value="1"/>
</dbReference>
<dbReference type="InterPro" id="IPR011333">
    <property type="entry name" value="SKP1/BTB/POZ_sf"/>
</dbReference>
<reference evidence="3" key="1">
    <citation type="submission" date="2015-06" db="UniProtKB">
        <authorList>
            <consortium name="EnsemblPlants"/>
        </authorList>
    </citation>
    <scope>IDENTIFICATION</scope>
</reference>
<sequence>MAFAGVSLIADGRLCASTESVFDSGADSGYHLLVVEGYSRTKETTPNRKWILSRPFIVGGCRWTVEYYPNGYGSGDQDFISVFLELDESVRNEVQAHVAFSFIDQPELRVSKLIRQNQPCYFHDHCCNVDEQPARFVTKEAFERSSHLKNDSFVIRCDVIVKDDEDDEDYYEEEEHERARPFIKLPPSDLPSNFSDLLLSKEGADITFEVGSKKLAAHRCVLAARSTVFKKQLFGTMSEGAVTPGVVKIDGIEANVFAGLLTFIYTDGMPDFDDDKGQKHATWLLQLLEAAESYDLQKLKLVCEERLANLICEDRVAGIILAAEWRRCRWLKEACLEFIKTHTSLHNAVTADALEQIIRTCSPSVGGGLGEGGARCDLSESVLASGAMILSHGSLAPKRYQNELLYEYIHSGSLEIYLLRELQRNFRMEDALCDRNGIARGLEYLHHSCSTQIFNFHIKTQNILLHKYFCTKFADFGLAKLCHTKESKLSMTGARGTIGFINPEVRSRTFRVVSTFNQVRCL</sequence>
<dbReference type="PROSITE" id="PS50011">
    <property type="entry name" value="PROTEIN_KINASE_DOM"/>
    <property type="match status" value="1"/>
</dbReference>
<dbReference type="CDD" id="cd00121">
    <property type="entry name" value="MATH"/>
    <property type="match status" value="1"/>
</dbReference>
<dbReference type="SUPFAM" id="SSF49599">
    <property type="entry name" value="TRAF domain-like"/>
    <property type="match status" value="1"/>
</dbReference>
<dbReference type="InterPro" id="IPR008974">
    <property type="entry name" value="TRAF-like"/>
</dbReference>
<dbReference type="InterPro" id="IPR011009">
    <property type="entry name" value="Kinase-like_dom_sf"/>
</dbReference>
<dbReference type="Gene3D" id="3.30.710.10">
    <property type="entry name" value="Potassium Channel Kv1.1, Chain A"/>
    <property type="match status" value="1"/>
</dbReference>
<dbReference type="GO" id="GO:0004672">
    <property type="term" value="F:protein kinase activity"/>
    <property type="evidence" value="ECO:0007669"/>
    <property type="project" value="InterPro"/>
</dbReference>